<dbReference type="PROSITE" id="PS00028">
    <property type="entry name" value="ZINC_FINGER_C2H2_1"/>
    <property type="match status" value="1"/>
</dbReference>
<evidence type="ECO:0000256" key="1">
    <source>
        <dbReference type="PROSITE-ProRule" id="PRU00042"/>
    </source>
</evidence>
<evidence type="ECO:0000313" key="5">
    <source>
        <dbReference type="Proteomes" id="UP000424527"/>
    </source>
</evidence>
<reference evidence="4 5" key="1">
    <citation type="submission" date="2019-07" db="EMBL/GenBank/DDBJ databases">
        <title>Chromosome genome assembly for large yellow croaker.</title>
        <authorList>
            <person name="Xiao S."/>
        </authorList>
    </citation>
    <scope>NUCLEOTIDE SEQUENCE [LARGE SCALE GENOMIC DNA]</scope>
    <source>
        <strain evidence="4">JMULYC20181020</strain>
        <tissue evidence="4">Muscle</tissue>
    </source>
</reference>
<keyword evidence="1" id="KW-0862">Zinc</keyword>
<dbReference type="InterPro" id="IPR013087">
    <property type="entry name" value="Znf_C2H2_type"/>
</dbReference>
<evidence type="ECO:0000259" key="3">
    <source>
        <dbReference type="PROSITE" id="PS50157"/>
    </source>
</evidence>
<sequence length="171" mass="19034">MKDIFEDDEETDDSSTETNSNSWLHEYEPSPLTSSPCSEEAGEAETAGEAAFQAPRCSVESKKEHLDLSRNKAPSEERVNQSLTGSRADVSNNAIRASNNTCLECGKTFASCSSLKKHDVVHSSNALKSYKSQKDLNQHFLIHPKPKVLLFLCEKRFSSQALLTVHLRHHT</sequence>
<feature type="domain" description="C2H2-type" evidence="3">
    <location>
        <begin position="100"/>
        <end position="127"/>
    </location>
</feature>
<proteinExistence type="predicted"/>
<dbReference type="GO" id="GO:0008270">
    <property type="term" value="F:zinc ion binding"/>
    <property type="evidence" value="ECO:0007669"/>
    <property type="project" value="UniProtKB-KW"/>
</dbReference>
<gene>
    <name evidence="4" type="ORF">D5F01_LYC20414</name>
</gene>
<name>A0A6G0HQC2_LARCR</name>
<organism evidence="4 5">
    <name type="scientific">Larimichthys crocea</name>
    <name type="common">Large yellow croaker</name>
    <name type="synonym">Pseudosciaena crocea</name>
    <dbReference type="NCBI Taxonomy" id="215358"/>
    <lineage>
        <taxon>Eukaryota</taxon>
        <taxon>Metazoa</taxon>
        <taxon>Chordata</taxon>
        <taxon>Craniata</taxon>
        <taxon>Vertebrata</taxon>
        <taxon>Euteleostomi</taxon>
        <taxon>Actinopterygii</taxon>
        <taxon>Neopterygii</taxon>
        <taxon>Teleostei</taxon>
        <taxon>Neoteleostei</taxon>
        <taxon>Acanthomorphata</taxon>
        <taxon>Eupercaria</taxon>
        <taxon>Sciaenidae</taxon>
        <taxon>Larimichthys</taxon>
    </lineage>
</organism>
<protein>
    <recommendedName>
        <fullName evidence="3">C2H2-type domain-containing protein</fullName>
    </recommendedName>
</protein>
<dbReference type="PROSITE" id="PS50157">
    <property type="entry name" value="ZINC_FINGER_C2H2_2"/>
    <property type="match status" value="1"/>
</dbReference>
<keyword evidence="5" id="KW-1185">Reference proteome</keyword>
<comment type="caution">
    <text evidence="4">The sequence shown here is derived from an EMBL/GenBank/DDBJ whole genome shotgun (WGS) entry which is preliminary data.</text>
</comment>
<dbReference type="AlphaFoldDB" id="A0A6G0HQC2"/>
<keyword evidence="1" id="KW-0479">Metal-binding</keyword>
<dbReference type="Proteomes" id="UP000424527">
    <property type="component" value="Unassembled WGS sequence"/>
</dbReference>
<dbReference type="Pfam" id="PF00096">
    <property type="entry name" value="zf-C2H2"/>
    <property type="match status" value="1"/>
</dbReference>
<accession>A0A6G0HQC2</accession>
<dbReference type="Gene3D" id="3.30.160.60">
    <property type="entry name" value="Classic Zinc Finger"/>
    <property type="match status" value="1"/>
</dbReference>
<feature type="region of interest" description="Disordered" evidence="2">
    <location>
        <begin position="1"/>
        <end position="85"/>
    </location>
</feature>
<feature type="compositionally biased region" description="Acidic residues" evidence="2">
    <location>
        <begin position="1"/>
        <end position="15"/>
    </location>
</feature>
<feature type="compositionally biased region" description="Basic and acidic residues" evidence="2">
    <location>
        <begin position="59"/>
        <end position="79"/>
    </location>
</feature>
<dbReference type="EMBL" id="REGW02000020">
    <property type="protein sequence ID" value="KAE8281429.1"/>
    <property type="molecule type" value="Genomic_DNA"/>
</dbReference>
<evidence type="ECO:0000313" key="4">
    <source>
        <dbReference type="EMBL" id="KAE8281429.1"/>
    </source>
</evidence>
<keyword evidence="1" id="KW-0863">Zinc-finger</keyword>
<evidence type="ECO:0000256" key="2">
    <source>
        <dbReference type="SAM" id="MobiDB-lite"/>
    </source>
</evidence>